<dbReference type="SMART" id="SM00347">
    <property type="entry name" value="HTH_MARR"/>
    <property type="match status" value="1"/>
</dbReference>
<accession>A0A9E2SE43</accession>
<evidence type="ECO:0000313" key="5">
    <source>
        <dbReference type="EMBL" id="MBV4358330.1"/>
    </source>
</evidence>
<evidence type="ECO:0000259" key="4">
    <source>
        <dbReference type="SMART" id="SM00347"/>
    </source>
</evidence>
<keyword evidence="2 5" id="KW-0238">DNA-binding</keyword>
<dbReference type="GO" id="GO:0003677">
    <property type="term" value="F:DNA binding"/>
    <property type="evidence" value="ECO:0007669"/>
    <property type="project" value="UniProtKB-KW"/>
</dbReference>
<dbReference type="PANTHER" id="PTHR42756:SF1">
    <property type="entry name" value="TRANSCRIPTIONAL REPRESSOR OF EMRAB OPERON"/>
    <property type="match status" value="1"/>
</dbReference>
<comment type="caution">
    <text evidence="5">The sequence shown here is derived from an EMBL/GenBank/DDBJ whole genome shotgun (WGS) entry which is preliminary data.</text>
</comment>
<dbReference type="Proteomes" id="UP000812270">
    <property type="component" value="Unassembled WGS sequence"/>
</dbReference>
<sequence length="233" mass="26894">MNKTVALVNEWAAFEQHHPDGSIDDFCRHYLAHREHKKEKGPLVGGVVPIINDGLLLKIIGRIHKLNTNYANLALKGTGVNQIEEFGTLLTIKQEKNPRKTEVIYANLFELSSGTDMLARMKARGLLKEYDDKEDKRSKRIELTAKGEKVVADCKQRIIMNAKMMVHDMAEDDKELCIQLLKNIEIKFSALWQKHKNKEFTEIYQAIMEEEKTNGKKSKEKKDRLQCRQVISF</sequence>
<organism evidence="5 6">
    <name type="scientific">Pinibacter aurantiacus</name>
    <dbReference type="NCBI Taxonomy" id="2851599"/>
    <lineage>
        <taxon>Bacteria</taxon>
        <taxon>Pseudomonadati</taxon>
        <taxon>Bacteroidota</taxon>
        <taxon>Chitinophagia</taxon>
        <taxon>Chitinophagales</taxon>
        <taxon>Chitinophagaceae</taxon>
        <taxon>Pinibacter</taxon>
    </lineage>
</organism>
<evidence type="ECO:0000256" key="2">
    <source>
        <dbReference type="ARBA" id="ARBA00023125"/>
    </source>
</evidence>
<dbReference type="GO" id="GO:0003700">
    <property type="term" value="F:DNA-binding transcription factor activity"/>
    <property type="evidence" value="ECO:0007669"/>
    <property type="project" value="InterPro"/>
</dbReference>
<evidence type="ECO:0000313" key="6">
    <source>
        <dbReference type="Proteomes" id="UP000812270"/>
    </source>
</evidence>
<reference evidence="5" key="1">
    <citation type="submission" date="2021-06" db="EMBL/GenBank/DDBJ databases">
        <authorList>
            <person name="Huq M.A."/>
        </authorList>
    </citation>
    <scope>NUCLEOTIDE SEQUENCE</scope>
    <source>
        <strain evidence="5">MAH-26</strain>
    </source>
</reference>
<evidence type="ECO:0000256" key="3">
    <source>
        <dbReference type="ARBA" id="ARBA00023163"/>
    </source>
</evidence>
<dbReference type="InterPro" id="IPR000835">
    <property type="entry name" value="HTH_MarR-typ"/>
</dbReference>
<keyword evidence="6" id="KW-1185">Reference proteome</keyword>
<gene>
    <name evidence="5" type="ORF">KTO63_14290</name>
</gene>
<proteinExistence type="predicted"/>
<protein>
    <submittedName>
        <fullName evidence="5">Winged helix DNA-binding protein</fullName>
    </submittedName>
</protein>
<feature type="domain" description="HTH marR-type" evidence="4">
    <location>
        <begin position="73"/>
        <end position="174"/>
    </location>
</feature>
<dbReference type="RefSeq" id="WP_217792001.1">
    <property type="nucleotide sequence ID" value="NZ_JAHSPG010000011.1"/>
</dbReference>
<name>A0A9E2SE43_9BACT</name>
<keyword evidence="3" id="KW-0804">Transcription</keyword>
<dbReference type="AlphaFoldDB" id="A0A9E2SE43"/>
<keyword evidence="1" id="KW-0805">Transcription regulation</keyword>
<evidence type="ECO:0000256" key="1">
    <source>
        <dbReference type="ARBA" id="ARBA00023015"/>
    </source>
</evidence>
<dbReference type="EMBL" id="JAHSPG010000011">
    <property type="protein sequence ID" value="MBV4358330.1"/>
    <property type="molecule type" value="Genomic_DNA"/>
</dbReference>
<dbReference type="PANTHER" id="PTHR42756">
    <property type="entry name" value="TRANSCRIPTIONAL REGULATOR, MARR"/>
    <property type="match status" value="1"/>
</dbReference>